<dbReference type="AlphaFoldDB" id="A0A438AGW7"/>
<keyword evidence="8" id="KW-0969">Cilium</keyword>
<comment type="similarity">
    <text evidence="1 5">Belongs to the FlgD family.</text>
</comment>
<reference evidence="8 9" key="1">
    <citation type="submission" date="2018-11" db="EMBL/GenBank/DDBJ databases">
        <title>Mesobaculum littorinae gen. nov., sp. nov., isolated from Littorina scabra that represents a novel genus of the order Rhodobacteraceae.</title>
        <authorList>
            <person name="Li F."/>
        </authorList>
    </citation>
    <scope>NUCLEOTIDE SEQUENCE [LARGE SCALE GENOMIC DNA]</scope>
    <source>
        <strain evidence="8 9">M0103</strain>
    </source>
</reference>
<comment type="caution">
    <text evidence="8">The sequence shown here is derived from an EMBL/GenBank/DDBJ whole genome shotgun (WGS) entry which is preliminary data.</text>
</comment>
<keyword evidence="3 5" id="KW-1005">Bacterial flagellum biogenesis</keyword>
<dbReference type="Pfam" id="PF13860">
    <property type="entry name" value="FlgD_ig"/>
    <property type="match status" value="1"/>
</dbReference>
<evidence type="ECO:0000256" key="6">
    <source>
        <dbReference type="SAM" id="MobiDB-lite"/>
    </source>
</evidence>
<dbReference type="Pfam" id="PF03963">
    <property type="entry name" value="FlgD"/>
    <property type="match status" value="1"/>
</dbReference>
<dbReference type="Proteomes" id="UP000285908">
    <property type="component" value="Unassembled WGS sequence"/>
</dbReference>
<evidence type="ECO:0000313" key="8">
    <source>
        <dbReference type="EMBL" id="RVV97949.1"/>
    </source>
</evidence>
<evidence type="ECO:0000256" key="5">
    <source>
        <dbReference type="RuleBase" id="RU362076"/>
    </source>
</evidence>
<evidence type="ECO:0000313" key="9">
    <source>
        <dbReference type="Proteomes" id="UP000285908"/>
    </source>
</evidence>
<dbReference type="OrthoDB" id="9785233at2"/>
<dbReference type="GO" id="GO:0044781">
    <property type="term" value="P:bacterial-type flagellum organization"/>
    <property type="evidence" value="ECO:0007669"/>
    <property type="project" value="UniProtKB-UniRule"/>
</dbReference>
<evidence type="ECO:0000259" key="7">
    <source>
        <dbReference type="Pfam" id="PF13860"/>
    </source>
</evidence>
<protein>
    <recommendedName>
        <fullName evidence="2 5">Basal-body rod modification protein FlgD</fullName>
    </recommendedName>
</protein>
<dbReference type="RefSeq" id="WP_127906614.1">
    <property type="nucleotide sequence ID" value="NZ_RQXX01000003.1"/>
</dbReference>
<evidence type="ECO:0000256" key="4">
    <source>
        <dbReference type="ARBA" id="ARBA00024746"/>
    </source>
</evidence>
<dbReference type="InterPro" id="IPR005648">
    <property type="entry name" value="FlgD"/>
</dbReference>
<sequence>MDIGSNPSVTGLSPDQARSAAPSEPSTGADISADFETFLRLMTTQMTNQDPMDPMKAEEFSVQLATFSGVEQQVQTNDLLRDLVAQMGASGLAQMAGWVGMEAKAVRPVAFDGASVDLVLPQPRFGDRHELVVTNSAGVVVERREVTGEAGPMTWAGRDNGDVPYPDGEYRFALESFGSDGTVADRRDVAVYGRVLEAQMGENGPQLVFPGGITAAPDGVSALRTPV</sequence>
<gene>
    <name evidence="8" type="primary">flgD</name>
    <name evidence="8" type="ORF">EKE94_10795</name>
</gene>
<comment type="function">
    <text evidence="4 5">Required for flagellar hook formation. May act as a scaffolding protein.</text>
</comment>
<keyword evidence="9" id="KW-1185">Reference proteome</keyword>
<feature type="compositionally biased region" description="Polar residues" evidence="6">
    <location>
        <begin position="1"/>
        <end position="13"/>
    </location>
</feature>
<evidence type="ECO:0000256" key="1">
    <source>
        <dbReference type="ARBA" id="ARBA00010577"/>
    </source>
</evidence>
<dbReference type="EMBL" id="RQXX01000003">
    <property type="protein sequence ID" value="RVV97949.1"/>
    <property type="molecule type" value="Genomic_DNA"/>
</dbReference>
<keyword evidence="8" id="KW-0966">Cell projection</keyword>
<keyword evidence="8" id="KW-0282">Flagellum</keyword>
<feature type="region of interest" description="Disordered" evidence="6">
    <location>
        <begin position="1"/>
        <end position="30"/>
    </location>
</feature>
<evidence type="ECO:0000256" key="2">
    <source>
        <dbReference type="ARBA" id="ARBA00016013"/>
    </source>
</evidence>
<organism evidence="8 9">
    <name type="scientific">Mesobaculum littorinae</name>
    <dbReference type="NCBI Taxonomy" id="2486419"/>
    <lineage>
        <taxon>Bacteria</taxon>
        <taxon>Pseudomonadati</taxon>
        <taxon>Pseudomonadota</taxon>
        <taxon>Alphaproteobacteria</taxon>
        <taxon>Rhodobacterales</taxon>
        <taxon>Roseobacteraceae</taxon>
        <taxon>Mesobaculum</taxon>
    </lineage>
</organism>
<accession>A0A438AGW7</accession>
<name>A0A438AGW7_9RHOB</name>
<dbReference type="InterPro" id="IPR025965">
    <property type="entry name" value="FlgD/Vpr_Ig-like"/>
</dbReference>
<proteinExistence type="inferred from homology"/>
<evidence type="ECO:0000256" key="3">
    <source>
        <dbReference type="ARBA" id="ARBA00022795"/>
    </source>
</evidence>
<feature type="domain" description="FlgD/Vpr Ig-like" evidence="7">
    <location>
        <begin position="115"/>
        <end position="176"/>
    </location>
</feature>